<keyword evidence="6" id="KW-1185">Reference proteome</keyword>
<feature type="signal peptide" evidence="3">
    <location>
        <begin position="1"/>
        <end position="22"/>
    </location>
</feature>
<dbReference type="Pfam" id="PF00149">
    <property type="entry name" value="Metallophos"/>
    <property type="match status" value="1"/>
</dbReference>
<reference evidence="5 6" key="1">
    <citation type="submission" date="2019-07" db="EMBL/GenBank/DDBJ databases">
        <title>The draft genome sequence of Aquimarina algiphila M91.</title>
        <authorList>
            <person name="Meng X."/>
        </authorList>
    </citation>
    <scope>NUCLEOTIDE SEQUENCE [LARGE SCALE GENOMIC DNA]</scope>
    <source>
        <strain evidence="5 6">M91</strain>
    </source>
</reference>
<protein>
    <submittedName>
        <fullName evidence="5">Phosphoesterase</fullName>
    </submittedName>
</protein>
<dbReference type="EMBL" id="VLNR01000015">
    <property type="protein sequence ID" value="TSE09231.1"/>
    <property type="molecule type" value="Genomic_DNA"/>
</dbReference>
<organism evidence="5 6">
    <name type="scientific">Aquimarina algiphila</name>
    <dbReference type="NCBI Taxonomy" id="2047982"/>
    <lineage>
        <taxon>Bacteria</taxon>
        <taxon>Pseudomonadati</taxon>
        <taxon>Bacteroidota</taxon>
        <taxon>Flavobacteriia</taxon>
        <taxon>Flavobacteriales</taxon>
        <taxon>Flavobacteriaceae</taxon>
        <taxon>Aquimarina</taxon>
    </lineage>
</organism>
<evidence type="ECO:0000313" key="5">
    <source>
        <dbReference type="EMBL" id="TSE09231.1"/>
    </source>
</evidence>
<dbReference type="Proteomes" id="UP000318833">
    <property type="component" value="Unassembled WGS sequence"/>
</dbReference>
<dbReference type="Gene3D" id="3.60.21.10">
    <property type="match status" value="1"/>
</dbReference>
<feature type="domain" description="Calcineurin-like phosphoesterase" evidence="4">
    <location>
        <begin position="45"/>
        <end position="240"/>
    </location>
</feature>
<dbReference type="AlphaFoldDB" id="A0A554VM06"/>
<dbReference type="InterPro" id="IPR004843">
    <property type="entry name" value="Calcineurin-like_PHP"/>
</dbReference>
<evidence type="ECO:0000313" key="6">
    <source>
        <dbReference type="Proteomes" id="UP000318833"/>
    </source>
</evidence>
<feature type="chain" id="PRO_5021907017" evidence="3">
    <location>
        <begin position="23"/>
        <end position="1237"/>
    </location>
</feature>
<dbReference type="PROSITE" id="PS51257">
    <property type="entry name" value="PROKAR_LIPOPROTEIN"/>
    <property type="match status" value="1"/>
</dbReference>
<keyword evidence="1 3" id="KW-0732">Signal</keyword>
<dbReference type="GO" id="GO:0016787">
    <property type="term" value="F:hydrolase activity"/>
    <property type="evidence" value="ECO:0007669"/>
    <property type="project" value="UniProtKB-KW"/>
</dbReference>
<keyword evidence="2" id="KW-0378">Hydrolase</keyword>
<name>A0A554VM06_9FLAO</name>
<dbReference type="OrthoDB" id="333971at2"/>
<evidence type="ECO:0000256" key="2">
    <source>
        <dbReference type="ARBA" id="ARBA00022801"/>
    </source>
</evidence>
<sequence>MNKYNKILIICVALLLSSCATYSPQYKVENFTQTLPSQGDTVEKRFYLIGDAGYATMKKTSDGLAILKKVLDTVKSSDDYVLFLGDNIYQKGMPKKESPERALSERRIDAQIESIENFKGKVAFIPGNHDWYNNGVEGLHRQEEYVIEKMRNDNAFLPPKGCPLESVEINDKVHLLILDTQWYLANWDKNPTINDECEIKTREKFFLEVEGELKKHSKKTILIAMHHPMYTNGPHGGKYNFGKHIFPSKKKIPLPILGSLATLIRSQGGVTAQDVSNVHYSKLMRRLSTMTRAMDRVVFVSGHEHSLQYIDSDGDKQIISGSGSKVSAAALGKDGLFSYPGQGFAVLDVYKNGASNVRFYANENGEPKLVYQTEVHPKEKEYSFNDIPNSFETEVSASIYKKEEVKKSKFYKSMWGDHYRNIYGTDIKVPVATLDTLMGGFTIDRQGGGQVTRSLRLVDKEGKRYSLRAMRKSVTQFLQKGAFKYTYLDDGFDNTLTEDVLSDFYTSSYPYAFLTVGTLADAIGVYHANPKLYYIPKHPALGKYNEKFGDEIYFLEERPGKEYKDEVSFGKPDDIESTDDLLSKLRKDEKYKMDEEHYIRTRLFDMILGDWDRHSDQWRWAQFDKEKEKIFRPIPSDRDQVFSNYDGLLLDIIKFVVPLARKFQVYDEKLKKVRWVNQSGLPLDRKLTQNSGEKIWIEQARYIKENLSDNDIEKAFKNLPEELQDETIKRIQKDLKSRRDNIEDIAKRYYKYLSRHAILTGTDKDDFIEIIRGDYKTTIKISRIKGGKIKKLYSQRVFNSKETKEIWIYGLDDDDQFVVRGKGKKPIRIRIIGGQNNDVYTIENGRKVKVYDHHSKPNTVEKKGGAKFIWSDIYKYNLYDYNKYIEKTNVVTPFIGFNPDDGLNVSLTDVFTIKGFKNNPYHSKHTFKAAYYFQTQGGYDISYLGEYMNALGNWNILLSGLITSENYAQNFFGLGNSSVNNDDELGLDYNRVKIGTWALGFGFSKKGNYGSTFSIKANYEGIEVQDTGGRFITSGLGFVSEDPDFFERKLFGNIDLHYKFESYDNAVNPSRGMLFKLQTGARMNIEDTDRTYGYVYPKLGFYNAITRNRKLVLKTDVMAQVIIGDSFEFYQGAVLGGINGLRGYREERFTGESALAFSNDLRYSFNKFKTGILPLQLGIFGGYDVGRVWLDGENSDQWHDSYGGGMWINAIDTIGGQLGLFGSDDGLRFTFGFGLSF</sequence>
<accession>A0A554VM06</accession>
<dbReference type="PANTHER" id="PTHR10161:SF14">
    <property type="entry name" value="TARTRATE-RESISTANT ACID PHOSPHATASE TYPE 5"/>
    <property type="match status" value="1"/>
</dbReference>
<dbReference type="InterPro" id="IPR051558">
    <property type="entry name" value="Metallophosphoesterase_PAP"/>
</dbReference>
<proteinExistence type="predicted"/>
<gene>
    <name evidence="5" type="ORF">FOF46_09200</name>
</gene>
<comment type="caution">
    <text evidence="5">The sequence shown here is derived from an EMBL/GenBank/DDBJ whole genome shotgun (WGS) entry which is preliminary data.</text>
</comment>
<dbReference type="InterPro" id="IPR029052">
    <property type="entry name" value="Metallo-depent_PP-like"/>
</dbReference>
<dbReference type="SUPFAM" id="SSF56300">
    <property type="entry name" value="Metallo-dependent phosphatases"/>
    <property type="match status" value="1"/>
</dbReference>
<evidence type="ECO:0000259" key="4">
    <source>
        <dbReference type="Pfam" id="PF00149"/>
    </source>
</evidence>
<dbReference type="RefSeq" id="WP_143916246.1">
    <property type="nucleotide sequence ID" value="NZ_CANMIK010000014.1"/>
</dbReference>
<evidence type="ECO:0000256" key="3">
    <source>
        <dbReference type="SAM" id="SignalP"/>
    </source>
</evidence>
<dbReference type="PANTHER" id="PTHR10161">
    <property type="entry name" value="TARTRATE-RESISTANT ACID PHOSPHATASE TYPE 5"/>
    <property type="match status" value="1"/>
</dbReference>
<evidence type="ECO:0000256" key="1">
    <source>
        <dbReference type="ARBA" id="ARBA00022729"/>
    </source>
</evidence>